<accession>A0A926IJA3</accession>
<dbReference type="EMBL" id="JACRTG010000006">
    <property type="protein sequence ID" value="MBC8587025.1"/>
    <property type="molecule type" value="Genomic_DNA"/>
</dbReference>
<evidence type="ECO:0000313" key="1">
    <source>
        <dbReference type="EMBL" id="MBC8587025.1"/>
    </source>
</evidence>
<sequence length="54" mass="6329">MMKLILKRTIFLLMTLTIIISFVYLFKIKEEKTNKVPKSATLVFNYMGEDINGE</sequence>
<comment type="caution">
    <text evidence="1">The sequence shown here is derived from an EMBL/GenBank/DDBJ whole genome shotgun (WGS) entry which is preliminary data.</text>
</comment>
<proteinExistence type="predicted"/>
<dbReference type="Proteomes" id="UP000601171">
    <property type="component" value="Unassembled WGS sequence"/>
</dbReference>
<reference evidence="1" key="1">
    <citation type="submission" date="2020-08" db="EMBL/GenBank/DDBJ databases">
        <title>Genome public.</title>
        <authorList>
            <person name="Liu C."/>
            <person name="Sun Q."/>
        </authorList>
    </citation>
    <scope>NUCLEOTIDE SEQUENCE</scope>
    <source>
        <strain evidence="1">BX21</strain>
    </source>
</reference>
<dbReference type="RefSeq" id="WP_262428496.1">
    <property type="nucleotide sequence ID" value="NZ_JACRTG010000006.1"/>
</dbReference>
<keyword evidence="2" id="KW-1185">Reference proteome</keyword>
<evidence type="ECO:0000313" key="2">
    <source>
        <dbReference type="Proteomes" id="UP000601171"/>
    </source>
</evidence>
<gene>
    <name evidence="1" type="ORF">H8707_02050</name>
</gene>
<protein>
    <submittedName>
        <fullName evidence="1">Uncharacterized protein</fullName>
    </submittedName>
</protein>
<organism evidence="1 2">
    <name type="scientific">Paratissierella segnis</name>
    <dbReference type="NCBI Taxonomy" id="2763679"/>
    <lineage>
        <taxon>Bacteria</taxon>
        <taxon>Bacillati</taxon>
        <taxon>Bacillota</taxon>
        <taxon>Tissierellia</taxon>
        <taxon>Tissierellales</taxon>
        <taxon>Tissierellaceae</taxon>
        <taxon>Paratissierella</taxon>
    </lineage>
</organism>
<dbReference type="AlphaFoldDB" id="A0A926IJA3"/>
<name>A0A926IJA3_9FIRM</name>